<dbReference type="Pfam" id="PF13677">
    <property type="entry name" value="MotB_plug"/>
    <property type="match status" value="1"/>
</dbReference>
<keyword evidence="6 7" id="KW-0472">Membrane</keyword>
<keyword evidence="5 8" id="KW-1133">Transmembrane helix</keyword>
<evidence type="ECO:0000256" key="3">
    <source>
        <dbReference type="ARBA" id="ARBA00022475"/>
    </source>
</evidence>
<sequence length="275" mass="29705">MSVSRRRRIPAHADAGHGPDERWMASYLDMITVLMCMFIVMFAMSNVDQEKFEALRASLATGFGAEQTDAIDVSTGVVVPPDLVDDEGESFFELPQLPPNAAEEEYDSFALLRERLEQALEEEGLEEAATFTIDERGLTMGLKSAETFFATNSTALSAKARAVLDAAATVLADDTHDISVEGHADFRRPSPPFRDNWELSSARATGVLRYLANEGDVAHDRISSVGYGSSRPLAEGTSAAALAQNRRVDIVVLSAAEDDVRAELPRLDALAAGGP</sequence>
<dbReference type="InterPro" id="IPR050330">
    <property type="entry name" value="Bact_OuterMem_StrucFunc"/>
</dbReference>
<protein>
    <submittedName>
        <fullName evidence="10">Flagellar motor protein MotB</fullName>
    </submittedName>
</protein>
<keyword evidence="10" id="KW-0969">Cilium</keyword>
<gene>
    <name evidence="10" type="ORF">P0Y48_11485</name>
</gene>
<evidence type="ECO:0000256" key="8">
    <source>
        <dbReference type="SAM" id="Phobius"/>
    </source>
</evidence>
<evidence type="ECO:0000313" key="10">
    <source>
        <dbReference type="EMBL" id="WEK13082.1"/>
    </source>
</evidence>
<evidence type="ECO:0000256" key="7">
    <source>
        <dbReference type="PROSITE-ProRule" id="PRU00473"/>
    </source>
</evidence>
<comment type="similarity">
    <text evidence="2">Belongs to the MotB family.</text>
</comment>
<evidence type="ECO:0000256" key="6">
    <source>
        <dbReference type="ARBA" id="ARBA00023136"/>
    </source>
</evidence>
<dbReference type="AlphaFoldDB" id="A0AAJ5W216"/>
<dbReference type="Proteomes" id="UP001213972">
    <property type="component" value="Chromosome"/>
</dbReference>
<dbReference type="PANTHER" id="PTHR30329:SF21">
    <property type="entry name" value="LIPOPROTEIN YIAD-RELATED"/>
    <property type="match status" value="1"/>
</dbReference>
<evidence type="ECO:0000259" key="9">
    <source>
        <dbReference type="PROSITE" id="PS51123"/>
    </source>
</evidence>
<name>A0AAJ5W216_9MICO</name>
<dbReference type="InterPro" id="IPR025713">
    <property type="entry name" value="MotB-like_N_dom"/>
</dbReference>
<keyword evidence="3" id="KW-1003">Cell membrane</keyword>
<dbReference type="InterPro" id="IPR036737">
    <property type="entry name" value="OmpA-like_sf"/>
</dbReference>
<comment type="subcellular location">
    <subcellularLocation>
        <location evidence="1">Cell membrane</location>
        <topology evidence="1">Single-pass membrane protein</topology>
    </subcellularLocation>
</comment>
<reference evidence="10" key="1">
    <citation type="submission" date="2023-03" db="EMBL/GenBank/DDBJ databases">
        <title>Andean soil-derived lignocellulolytic bacterial consortium as a source of novel taxa and putative plastic-active enzymes.</title>
        <authorList>
            <person name="Diaz-Garcia L."/>
            <person name="Chuvochina M."/>
            <person name="Feuerriegel G."/>
            <person name="Bunk B."/>
            <person name="Sproer C."/>
            <person name="Streit W.R."/>
            <person name="Rodriguez L.M."/>
            <person name="Overmann J."/>
            <person name="Jimenez D.J."/>
        </authorList>
    </citation>
    <scope>NUCLEOTIDE SEQUENCE</scope>
    <source>
        <strain evidence="10">MAG 4610</strain>
    </source>
</reference>
<accession>A0AAJ5W216</accession>
<keyword evidence="10" id="KW-0966">Cell projection</keyword>
<evidence type="ECO:0000256" key="2">
    <source>
        <dbReference type="ARBA" id="ARBA00008914"/>
    </source>
</evidence>
<evidence type="ECO:0000313" key="11">
    <source>
        <dbReference type="Proteomes" id="UP001213972"/>
    </source>
</evidence>
<proteinExistence type="inferred from homology"/>
<dbReference type="CDD" id="cd07185">
    <property type="entry name" value="OmpA_C-like"/>
    <property type="match status" value="1"/>
</dbReference>
<dbReference type="SUPFAM" id="SSF103088">
    <property type="entry name" value="OmpA-like"/>
    <property type="match status" value="1"/>
</dbReference>
<keyword evidence="4 8" id="KW-0812">Transmembrane</keyword>
<feature type="domain" description="OmpA-like" evidence="9">
    <location>
        <begin position="136"/>
        <end position="256"/>
    </location>
</feature>
<dbReference type="EMBL" id="CP119321">
    <property type="protein sequence ID" value="WEK13082.1"/>
    <property type="molecule type" value="Genomic_DNA"/>
</dbReference>
<evidence type="ECO:0000256" key="4">
    <source>
        <dbReference type="ARBA" id="ARBA00022692"/>
    </source>
</evidence>
<organism evidence="10 11">
    <name type="scientific">Candidatus Microbacterium phytovorans</name>
    <dbReference type="NCBI Taxonomy" id="3121374"/>
    <lineage>
        <taxon>Bacteria</taxon>
        <taxon>Bacillati</taxon>
        <taxon>Actinomycetota</taxon>
        <taxon>Actinomycetes</taxon>
        <taxon>Micrococcales</taxon>
        <taxon>Microbacteriaceae</taxon>
        <taxon>Microbacterium</taxon>
    </lineage>
</organism>
<dbReference type="GO" id="GO:0005886">
    <property type="term" value="C:plasma membrane"/>
    <property type="evidence" value="ECO:0007669"/>
    <property type="project" value="UniProtKB-SubCell"/>
</dbReference>
<dbReference type="PANTHER" id="PTHR30329">
    <property type="entry name" value="STATOR ELEMENT OF FLAGELLAR MOTOR COMPLEX"/>
    <property type="match status" value="1"/>
</dbReference>
<dbReference type="Gene3D" id="3.30.1330.60">
    <property type="entry name" value="OmpA-like domain"/>
    <property type="match status" value="1"/>
</dbReference>
<dbReference type="PROSITE" id="PS51123">
    <property type="entry name" value="OMPA_2"/>
    <property type="match status" value="1"/>
</dbReference>
<dbReference type="Pfam" id="PF00691">
    <property type="entry name" value="OmpA"/>
    <property type="match status" value="1"/>
</dbReference>
<evidence type="ECO:0000256" key="5">
    <source>
        <dbReference type="ARBA" id="ARBA00022989"/>
    </source>
</evidence>
<evidence type="ECO:0000256" key="1">
    <source>
        <dbReference type="ARBA" id="ARBA00004162"/>
    </source>
</evidence>
<feature type="transmembrane region" description="Helical" evidence="8">
    <location>
        <begin position="27"/>
        <end position="44"/>
    </location>
</feature>
<dbReference type="InterPro" id="IPR006665">
    <property type="entry name" value="OmpA-like"/>
</dbReference>
<keyword evidence="10" id="KW-0282">Flagellum</keyword>